<feature type="compositionally biased region" description="Polar residues" evidence="1">
    <location>
        <begin position="354"/>
        <end position="372"/>
    </location>
</feature>
<gene>
    <name evidence="2" type="ORF">B0A54_07333</name>
</gene>
<feature type="region of interest" description="Disordered" evidence="1">
    <location>
        <begin position="84"/>
        <end position="106"/>
    </location>
</feature>
<evidence type="ECO:0000256" key="1">
    <source>
        <dbReference type="SAM" id="MobiDB-lite"/>
    </source>
</evidence>
<name>A0A4U0V3I9_9PEZI</name>
<feature type="compositionally biased region" description="Low complexity" evidence="1">
    <location>
        <begin position="33"/>
        <end position="51"/>
    </location>
</feature>
<dbReference type="EMBL" id="NAJP01000024">
    <property type="protein sequence ID" value="TKA42245.1"/>
    <property type="molecule type" value="Genomic_DNA"/>
</dbReference>
<reference evidence="2 3" key="1">
    <citation type="submission" date="2017-03" db="EMBL/GenBank/DDBJ databases">
        <title>Genomes of endolithic fungi from Antarctica.</title>
        <authorList>
            <person name="Coleine C."/>
            <person name="Masonjones S."/>
            <person name="Stajich J.E."/>
        </authorList>
    </citation>
    <scope>NUCLEOTIDE SEQUENCE [LARGE SCALE GENOMIC DNA]</scope>
    <source>
        <strain evidence="2 3">CCFEE 5311</strain>
    </source>
</reference>
<feature type="compositionally biased region" description="Pro residues" evidence="1">
    <location>
        <begin position="380"/>
        <end position="396"/>
    </location>
</feature>
<feature type="region of interest" description="Disordered" evidence="1">
    <location>
        <begin position="312"/>
        <end position="467"/>
    </location>
</feature>
<proteinExistence type="predicted"/>
<dbReference type="AlphaFoldDB" id="A0A4U0V3I9"/>
<feature type="compositionally biased region" description="Polar residues" evidence="1">
    <location>
        <begin position="442"/>
        <end position="467"/>
    </location>
</feature>
<dbReference type="OrthoDB" id="3832538at2759"/>
<feature type="compositionally biased region" description="Basic and acidic residues" evidence="1">
    <location>
        <begin position="402"/>
        <end position="413"/>
    </location>
</feature>
<evidence type="ECO:0000313" key="3">
    <source>
        <dbReference type="Proteomes" id="UP000310066"/>
    </source>
</evidence>
<evidence type="ECO:0000313" key="2">
    <source>
        <dbReference type="EMBL" id="TKA42245.1"/>
    </source>
</evidence>
<organism evidence="2 3">
    <name type="scientific">Friedmanniomyces endolithicus</name>
    <dbReference type="NCBI Taxonomy" id="329885"/>
    <lineage>
        <taxon>Eukaryota</taxon>
        <taxon>Fungi</taxon>
        <taxon>Dikarya</taxon>
        <taxon>Ascomycota</taxon>
        <taxon>Pezizomycotina</taxon>
        <taxon>Dothideomycetes</taxon>
        <taxon>Dothideomycetidae</taxon>
        <taxon>Mycosphaerellales</taxon>
        <taxon>Teratosphaeriaceae</taxon>
        <taxon>Friedmanniomyces</taxon>
    </lineage>
</organism>
<feature type="region of interest" description="Disordered" evidence="1">
    <location>
        <begin position="528"/>
        <end position="547"/>
    </location>
</feature>
<comment type="caution">
    <text evidence="2">The sequence shown here is derived from an EMBL/GenBank/DDBJ whole genome shotgun (WGS) entry which is preliminary data.</text>
</comment>
<protein>
    <submittedName>
        <fullName evidence="2">Uncharacterized protein</fullName>
    </submittedName>
</protein>
<feature type="region of interest" description="Disordered" evidence="1">
    <location>
        <begin position="260"/>
        <end position="293"/>
    </location>
</feature>
<sequence>MAESYCSDLPDHPAKRSFDACRALSSHPVNVEPGLTALPKLPLPKPAVNLPSPGREVEIKHPSPRRFASHPVLLQRASSIASSLYPRSFSDSPGPPPPRSPLRLGRDPRTIEGIIATHTSVHSRKFEAKVAPSIETVAEYSTEYNEILAAMQPTVTTDCTGPIKRPRSRGKSSITHPAYPSSRKEREERIRTRKLRDRSNGSRTIDTVVNATPPQSLTRRLRKARPQIQIPELKPAPLVTRASSSASSIASWKKITECTRTPVSPVPSQDSPGSNGEKTGYTPVSPTASNGSTSAEARMALSPVMLVAEEIPVPKTKSTPKPAKLVLRDGKSFAPRPRSASIPHAALKRRSRTGSHTPAMQQTPPRSVSPMQHASKEDSPPLPSPPPNRALPPTPPASGSERPAKIRATEAKKHLPIPPVYEILPKASTPPKRSDPLPHVVTQAQRKSISPKDFSSGSKPTTTASSKLDSAARLEALEKQNAMLSAALVAVLRTNGAINGPLSALAAATEPESPVRAMAWESRVARRSAASQGAGSHAASSSNGSALEMYMSTRRGSRQGCGGA</sequence>
<feature type="region of interest" description="Disordered" evidence="1">
    <location>
        <begin position="158"/>
        <end position="208"/>
    </location>
</feature>
<feature type="compositionally biased region" description="Low complexity" evidence="1">
    <location>
        <begin position="528"/>
        <end position="546"/>
    </location>
</feature>
<accession>A0A4U0V3I9</accession>
<feature type="region of interest" description="Disordered" evidence="1">
    <location>
        <begin position="32"/>
        <end position="72"/>
    </location>
</feature>
<dbReference type="Proteomes" id="UP000310066">
    <property type="component" value="Unassembled WGS sequence"/>
</dbReference>